<evidence type="ECO:0000313" key="10">
    <source>
        <dbReference type="Proteomes" id="UP000220102"/>
    </source>
</evidence>
<protein>
    <submittedName>
        <fullName evidence="9">Rhomboid family intramembrane serine protease</fullName>
    </submittedName>
</protein>
<feature type="transmembrane region" description="Helical" evidence="7">
    <location>
        <begin position="138"/>
        <end position="159"/>
    </location>
</feature>
<gene>
    <name evidence="9" type="ORF">CRI94_10485</name>
</gene>
<dbReference type="OrthoDB" id="9813074at2"/>
<evidence type="ECO:0000313" key="9">
    <source>
        <dbReference type="EMBL" id="PEN13073.1"/>
    </source>
</evidence>
<dbReference type="RefSeq" id="WP_098075665.1">
    <property type="nucleotide sequence ID" value="NZ_PDEQ01000005.1"/>
</dbReference>
<dbReference type="PANTHER" id="PTHR43731">
    <property type="entry name" value="RHOMBOID PROTEASE"/>
    <property type="match status" value="1"/>
</dbReference>
<dbReference type="SUPFAM" id="SSF144091">
    <property type="entry name" value="Rhomboid-like"/>
    <property type="match status" value="1"/>
</dbReference>
<organism evidence="9 10">
    <name type="scientific">Longibacter salinarum</name>
    <dbReference type="NCBI Taxonomy" id="1850348"/>
    <lineage>
        <taxon>Bacteria</taxon>
        <taxon>Pseudomonadati</taxon>
        <taxon>Rhodothermota</taxon>
        <taxon>Rhodothermia</taxon>
        <taxon>Rhodothermales</taxon>
        <taxon>Salisaetaceae</taxon>
        <taxon>Longibacter</taxon>
    </lineage>
</organism>
<proteinExistence type="inferred from homology"/>
<feature type="domain" description="Peptidase S54 rhomboid" evidence="8">
    <location>
        <begin position="43"/>
        <end position="190"/>
    </location>
</feature>
<dbReference type="Proteomes" id="UP000220102">
    <property type="component" value="Unassembled WGS sequence"/>
</dbReference>
<evidence type="ECO:0000256" key="7">
    <source>
        <dbReference type="SAM" id="Phobius"/>
    </source>
</evidence>
<evidence type="ECO:0000256" key="5">
    <source>
        <dbReference type="ARBA" id="ARBA00022989"/>
    </source>
</evidence>
<accession>A0A2A8CWR9</accession>
<feature type="transmembrane region" description="Helical" evidence="7">
    <location>
        <begin position="6"/>
        <end position="24"/>
    </location>
</feature>
<comment type="subcellular location">
    <subcellularLocation>
        <location evidence="1">Membrane</location>
        <topology evidence="1">Multi-pass membrane protein</topology>
    </subcellularLocation>
</comment>
<evidence type="ECO:0000256" key="3">
    <source>
        <dbReference type="ARBA" id="ARBA00022692"/>
    </source>
</evidence>
<keyword evidence="5 7" id="KW-1133">Transmembrane helix</keyword>
<evidence type="ECO:0000256" key="2">
    <source>
        <dbReference type="ARBA" id="ARBA00009045"/>
    </source>
</evidence>
<feature type="transmembrane region" description="Helical" evidence="7">
    <location>
        <begin position="45"/>
        <end position="71"/>
    </location>
</feature>
<keyword evidence="9" id="KW-0645">Protease</keyword>
<dbReference type="PANTHER" id="PTHR43731:SF14">
    <property type="entry name" value="PRESENILIN-ASSOCIATED RHOMBOID-LIKE PROTEIN, MITOCHONDRIAL"/>
    <property type="match status" value="1"/>
</dbReference>
<dbReference type="InterPro" id="IPR035952">
    <property type="entry name" value="Rhomboid-like_sf"/>
</dbReference>
<name>A0A2A8CWR9_9BACT</name>
<dbReference type="GO" id="GO:0004252">
    <property type="term" value="F:serine-type endopeptidase activity"/>
    <property type="evidence" value="ECO:0007669"/>
    <property type="project" value="InterPro"/>
</dbReference>
<keyword evidence="10" id="KW-1185">Reference proteome</keyword>
<comment type="caution">
    <text evidence="9">The sequence shown here is derived from an EMBL/GenBank/DDBJ whole genome shotgun (WGS) entry which is preliminary data.</text>
</comment>
<dbReference type="AlphaFoldDB" id="A0A2A8CWR9"/>
<evidence type="ECO:0000256" key="4">
    <source>
        <dbReference type="ARBA" id="ARBA00022801"/>
    </source>
</evidence>
<dbReference type="EMBL" id="PDEQ01000005">
    <property type="protein sequence ID" value="PEN13073.1"/>
    <property type="molecule type" value="Genomic_DNA"/>
</dbReference>
<dbReference type="Pfam" id="PF01694">
    <property type="entry name" value="Rhomboid"/>
    <property type="match status" value="1"/>
</dbReference>
<dbReference type="GO" id="GO:0006508">
    <property type="term" value="P:proteolysis"/>
    <property type="evidence" value="ECO:0007669"/>
    <property type="project" value="UniProtKB-KW"/>
</dbReference>
<reference evidence="9 10" key="1">
    <citation type="submission" date="2017-10" db="EMBL/GenBank/DDBJ databases">
        <title>Draft genome of Longibacter Salinarum.</title>
        <authorList>
            <person name="Goh K.M."/>
            <person name="Shamsir M.S."/>
            <person name="Lim S.W."/>
        </authorList>
    </citation>
    <scope>NUCLEOTIDE SEQUENCE [LARGE SCALE GENOMIC DNA]</scope>
    <source>
        <strain evidence="9 10">KCTC 52045</strain>
    </source>
</reference>
<sequence length="205" mass="21980">MLDSPITLGLLIINVAISLYALVSDPSLIRDLSFRPRRIEDHGEYYRFFTAGFVHGGMAHLAFNMITLYFFGPLLEGVLGAGAFLILYFGSDLCANALTFAMHRNDPNYGSIGASGAISGVLFAFCLFAPFAKLYVFFAIPMPAILFAILYVVVSVYAIGQREQGAVGGIAHEAHLGGAIGGVLITIALVPTAVNEFIRAIQQAL</sequence>
<keyword evidence="6 7" id="KW-0472">Membrane</keyword>
<dbReference type="InterPro" id="IPR022764">
    <property type="entry name" value="Peptidase_S54_rhomboid_dom"/>
</dbReference>
<keyword evidence="4" id="KW-0378">Hydrolase</keyword>
<feature type="transmembrane region" description="Helical" evidence="7">
    <location>
        <begin position="77"/>
        <end position="100"/>
    </location>
</feature>
<evidence type="ECO:0000259" key="8">
    <source>
        <dbReference type="Pfam" id="PF01694"/>
    </source>
</evidence>
<comment type="similarity">
    <text evidence="2">Belongs to the peptidase S54 family.</text>
</comment>
<keyword evidence="3 7" id="KW-0812">Transmembrane</keyword>
<dbReference type="GO" id="GO:0016020">
    <property type="term" value="C:membrane"/>
    <property type="evidence" value="ECO:0007669"/>
    <property type="project" value="UniProtKB-SubCell"/>
</dbReference>
<feature type="transmembrane region" description="Helical" evidence="7">
    <location>
        <begin position="112"/>
        <end position="132"/>
    </location>
</feature>
<evidence type="ECO:0000256" key="1">
    <source>
        <dbReference type="ARBA" id="ARBA00004141"/>
    </source>
</evidence>
<evidence type="ECO:0000256" key="6">
    <source>
        <dbReference type="ARBA" id="ARBA00023136"/>
    </source>
</evidence>
<dbReference type="Gene3D" id="1.20.1540.10">
    <property type="entry name" value="Rhomboid-like"/>
    <property type="match status" value="1"/>
</dbReference>
<dbReference type="InterPro" id="IPR050925">
    <property type="entry name" value="Rhomboid_protease_S54"/>
</dbReference>